<evidence type="ECO:0000256" key="5">
    <source>
        <dbReference type="ARBA" id="ARBA00022989"/>
    </source>
</evidence>
<dbReference type="Proteomes" id="UP001327219">
    <property type="component" value="Chromosome"/>
</dbReference>
<evidence type="ECO:0000256" key="6">
    <source>
        <dbReference type="ARBA" id="ARBA00023136"/>
    </source>
</evidence>
<reference evidence="8 9" key="1">
    <citation type="submission" date="2022-11" db="EMBL/GenBank/DDBJ databases">
        <title>Host association and intracellularity evolved multiple times independently in the Rickettsiales.</title>
        <authorList>
            <person name="Castelli M."/>
            <person name="Nardi T."/>
            <person name="Gammuto L."/>
            <person name="Bellinzona G."/>
            <person name="Sabaneyeva E."/>
            <person name="Potekhin A."/>
            <person name="Serra V."/>
            <person name="Petroni G."/>
            <person name="Sassera D."/>
        </authorList>
    </citation>
    <scope>NUCLEOTIDE SEQUENCE [LARGE SCALE GENOMIC DNA]</scope>
    <source>
        <strain evidence="8 9">NDG2</strain>
    </source>
</reference>
<keyword evidence="5 7" id="KW-1133">Transmembrane helix</keyword>
<sequence length="109" mass="12224">MSNIFYLLPAPVMAVVVSYFLYKAVVENGELSPFLLTILLFCLGFFGFGVSLWPWAVPRKITIWEAAASPESMSFMLIGVALILPVVLVYTGCSYYIFRGKAQENDVHY</sequence>
<protein>
    <submittedName>
        <fullName evidence="8">Cytochrome bd-type quinol oxidase subunit 2 C-terminal domain protein</fullName>
    </submittedName>
</protein>
<gene>
    <name evidence="8" type="ORF">Bandiella_01515</name>
</gene>
<evidence type="ECO:0000256" key="3">
    <source>
        <dbReference type="ARBA" id="ARBA00022475"/>
    </source>
</evidence>
<dbReference type="PANTHER" id="PTHR43141:SF4">
    <property type="entry name" value="CYTOCHROME BD2 SUBUNIT II"/>
    <property type="match status" value="1"/>
</dbReference>
<dbReference type="PANTHER" id="PTHR43141">
    <property type="entry name" value="CYTOCHROME BD2 SUBUNIT II"/>
    <property type="match status" value="1"/>
</dbReference>
<accession>A0ABZ0UQ24</accession>
<keyword evidence="6 7" id="KW-0472">Membrane</keyword>
<evidence type="ECO:0000256" key="4">
    <source>
        <dbReference type="ARBA" id="ARBA00022692"/>
    </source>
</evidence>
<evidence type="ECO:0000313" key="9">
    <source>
        <dbReference type="Proteomes" id="UP001327219"/>
    </source>
</evidence>
<dbReference type="Pfam" id="PF02322">
    <property type="entry name" value="Cyt_bd_oxida_II"/>
    <property type="match status" value="1"/>
</dbReference>
<name>A0ABZ0UQ24_9RICK</name>
<comment type="subcellular location">
    <subcellularLocation>
        <location evidence="1">Cell membrane</location>
        <topology evidence="1">Multi-pass membrane protein</topology>
    </subcellularLocation>
</comment>
<keyword evidence="9" id="KW-1185">Reference proteome</keyword>
<feature type="transmembrane region" description="Helical" evidence="7">
    <location>
        <begin position="6"/>
        <end position="22"/>
    </location>
</feature>
<dbReference type="InterPro" id="IPR003317">
    <property type="entry name" value="Cyt-d_oxidase_su2"/>
</dbReference>
<feature type="transmembrane region" description="Helical" evidence="7">
    <location>
        <begin position="75"/>
        <end position="98"/>
    </location>
</feature>
<evidence type="ECO:0000256" key="2">
    <source>
        <dbReference type="ARBA" id="ARBA00007543"/>
    </source>
</evidence>
<dbReference type="EMBL" id="CP110820">
    <property type="protein sequence ID" value="WPX97366.1"/>
    <property type="molecule type" value="Genomic_DNA"/>
</dbReference>
<proteinExistence type="inferred from homology"/>
<keyword evidence="4 7" id="KW-0812">Transmembrane</keyword>
<organism evidence="8 9">
    <name type="scientific">Candidatus Bandiella euplotis</name>
    <dbReference type="NCBI Taxonomy" id="1664265"/>
    <lineage>
        <taxon>Bacteria</taxon>
        <taxon>Pseudomonadati</taxon>
        <taxon>Pseudomonadota</taxon>
        <taxon>Alphaproteobacteria</taxon>
        <taxon>Rickettsiales</taxon>
        <taxon>Candidatus Midichloriaceae</taxon>
        <taxon>Candidatus Bandiella</taxon>
    </lineage>
</organism>
<comment type="similarity">
    <text evidence="2">Belongs to the cytochrome ubiquinol oxidase subunit 2 family.</text>
</comment>
<evidence type="ECO:0000256" key="7">
    <source>
        <dbReference type="SAM" id="Phobius"/>
    </source>
</evidence>
<feature type="transmembrane region" description="Helical" evidence="7">
    <location>
        <begin position="34"/>
        <end position="55"/>
    </location>
</feature>
<evidence type="ECO:0000313" key="8">
    <source>
        <dbReference type="EMBL" id="WPX97366.1"/>
    </source>
</evidence>
<keyword evidence="3" id="KW-1003">Cell membrane</keyword>
<evidence type="ECO:0000256" key="1">
    <source>
        <dbReference type="ARBA" id="ARBA00004651"/>
    </source>
</evidence>